<organism evidence="1 2">
    <name type="scientific">Mycoplasmoides gallisepticum</name>
    <name type="common">Mycoplasma gallisepticum</name>
    <dbReference type="NCBI Taxonomy" id="2096"/>
    <lineage>
        <taxon>Bacteria</taxon>
        <taxon>Bacillati</taxon>
        <taxon>Mycoplasmatota</taxon>
        <taxon>Mycoplasmoidales</taxon>
        <taxon>Mycoplasmoidaceae</taxon>
        <taxon>Mycoplasmoides</taxon>
    </lineage>
</organism>
<name>A0A3B0PDP3_MYCGL</name>
<feature type="non-terminal residue" evidence="1">
    <location>
        <position position="36"/>
    </location>
</feature>
<accession>A0A3B0PDP3</accession>
<sequence>MITHPLVMDEKIHRVKEKVGKFVREPLGVALNISPW</sequence>
<evidence type="ECO:0000313" key="1">
    <source>
        <dbReference type="EMBL" id="SYV94000.1"/>
    </source>
</evidence>
<gene>
    <name evidence="1" type="ORF">NCTC10115_00297</name>
</gene>
<dbReference type="Proteomes" id="UP000260136">
    <property type="component" value="Chromosome"/>
</dbReference>
<proteinExistence type="predicted"/>
<protein>
    <submittedName>
        <fullName evidence="1">Uncharacterized protein</fullName>
    </submittedName>
</protein>
<reference evidence="2" key="1">
    <citation type="submission" date="2018-06" db="EMBL/GenBank/DDBJ databases">
        <authorList>
            <consortium name="Pathogen Informatics"/>
        </authorList>
    </citation>
    <scope>NUCLEOTIDE SEQUENCE [LARGE SCALE GENOMIC DNA]</scope>
    <source>
        <strain evidence="2">NCTC10115</strain>
    </source>
</reference>
<dbReference type="EMBL" id="LS991952">
    <property type="protein sequence ID" value="SYV94000.1"/>
    <property type="molecule type" value="Genomic_DNA"/>
</dbReference>
<evidence type="ECO:0000313" key="2">
    <source>
        <dbReference type="Proteomes" id="UP000260136"/>
    </source>
</evidence>
<dbReference type="AlphaFoldDB" id="A0A3B0PDP3"/>